<feature type="domain" description="Heat-inducible transcription repressor HrcA C-terminal" evidence="6">
    <location>
        <begin position="109"/>
        <end position="334"/>
    </location>
</feature>
<dbReference type="PIRSF" id="PIRSF005485">
    <property type="entry name" value="HrcA"/>
    <property type="match status" value="1"/>
</dbReference>
<evidence type="ECO:0000256" key="4">
    <source>
        <dbReference type="ARBA" id="ARBA00023163"/>
    </source>
</evidence>
<evidence type="ECO:0000256" key="2">
    <source>
        <dbReference type="ARBA" id="ARBA00023015"/>
    </source>
</evidence>
<dbReference type="Pfam" id="PF01628">
    <property type="entry name" value="HrcA"/>
    <property type="match status" value="1"/>
</dbReference>
<keyword evidence="2 5" id="KW-0805">Transcription regulation</keyword>
<evidence type="ECO:0000256" key="5">
    <source>
        <dbReference type="HAMAP-Rule" id="MF_00081"/>
    </source>
</evidence>
<dbReference type="InterPro" id="IPR002571">
    <property type="entry name" value="HrcA"/>
</dbReference>
<dbReference type="Gene3D" id="1.10.10.10">
    <property type="entry name" value="Winged helix-like DNA-binding domain superfamily/Winged helix DNA-binding domain"/>
    <property type="match status" value="1"/>
</dbReference>
<comment type="similarity">
    <text evidence="5">Belongs to the HrcA family.</text>
</comment>
<dbReference type="NCBIfam" id="TIGR00331">
    <property type="entry name" value="hrcA"/>
    <property type="match status" value="1"/>
</dbReference>
<dbReference type="Gene3D" id="3.30.450.40">
    <property type="match status" value="1"/>
</dbReference>
<dbReference type="GO" id="GO:0045892">
    <property type="term" value="P:negative regulation of DNA-templated transcription"/>
    <property type="evidence" value="ECO:0007669"/>
    <property type="project" value="UniProtKB-UniRule"/>
</dbReference>
<evidence type="ECO:0000259" key="6">
    <source>
        <dbReference type="Pfam" id="PF01628"/>
    </source>
</evidence>
<dbReference type="PANTHER" id="PTHR34824">
    <property type="entry name" value="HEAT-INDUCIBLE TRANSCRIPTION REPRESSOR HRCA"/>
    <property type="match status" value="1"/>
</dbReference>
<dbReference type="RefSeq" id="WP_208414281.1">
    <property type="nucleotide sequence ID" value="NZ_BAAADC010000001.1"/>
</dbReference>
<name>A0A846MXZ6_9PROT</name>
<keyword evidence="8" id="KW-1185">Reference proteome</keyword>
<dbReference type="InterPro" id="IPR036390">
    <property type="entry name" value="WH_DNA-bd_sf"/>
</dbReference>
<keyword evidence="3 5" id="KW-0346">Stress response</keyword>
<evidence type="ECO:0000313" key="7">
    <source>
        <dbReference type="EMBL" id="NIK88163.1"/>
    </source>
</evidence>
<accession>A0A846MXZ6</accession>
<dbReference type="InterPro" id="IPR021153">
    <property type="entry name" value="HrcA_C"/>
</dbReference>
<proteinExistence type="inferred from homology"/>
<protein>
    <recommendedName>
        <fullName evidence="5">Heat-inducible transcription repressor HrcA</fullName>
    </recommendedName>
</protein>
<dbReference type="GO" id="GO:0003677">
    <property type="term" value="F:DNA binding"/>
    <property type="evidence" value="ECO:0007669"/>
    <property type="project" value="InterPro"/>
</dbReference>
<comment type="caution">
    <text evidence="7">The sequence shown here is derived from an EMBL/GenBank/DDBJ whole genome shotgun (WGS) entry which is preliminary data.</text>
</comment>
<evidence type="ECO:0000313" key="8">
    <source>
        <dbReference type="Proteomes" id="UP000570514"/>
    </source>
</evidence>
<gene>
    <name evidence="5" type="primary">hrcA</name>
    <name evidence="7" type="ORF">FHS83_001481</name>
</gene>
<reference evidence="7 8" key="1">
    <citation type="submission" date="2020-03" db="EMBL/GenBank/DDBJ databases">
        <title>Genomic Encyclopedia of Type Strains, Phase IV (KMG-IV): sequencing the most valuable type-strain genomes for metagenomic binning, comparative biology and taxonomic classification.</title>
        <authorList>
            <person name="Goeker M."/>
        </authorList>
    </citation>
    <scope>NUCLEOTIDE SEQUENCE [LARGE SCALE GENOMIC DNA]</scope>
    <source>
        <strain evidence="7 8">DSM 19867</strain>
    </source>
</reference>
<sequence>MTNPLFLADRQREIFRHLVDAFLSSGEPVGSRTLSQILPMGLSPASIRNVLADLETMGLLYAPHTSAGRVPTERGLRLFVDGLLQVGELAQPEVSDLEEQLAGSGRGVEELLTQATTMLSGLSRCAGLVVTAKQDTALKHVEFVSLSPGKALVILVFEDGQVENRLINTPAGLPVSALAEASNYLNARLSGRTLEDARSGILAELEGERAELDALTAKIVAEGLATLAGPGNSDDEKVLIVRGASHLLETLEAQSDLERIRNLFDDIERKNELIQLLELARQGDGVRIFIGSENRLFSLSGSSIVAAPYVNAKGKVVGVIGVLGPTRLNYARIIPMVDQTAKVIGRLLG</sequence>
<dbReference type="InterPro" id="IPR023120">
    <property type="entry name" value="WHTH_transcript_rep_HrcA_IDD"/>
</dbReference>
<organism evidence="7 8">
    <name type="scientific">Rhizomicrobium palustre</name>
    <dbReference type="NCBI Taxonomy" id="189966"/>
    <lineage>
        <taxon>Bacteria</taxon>
        <taxon>Pseudomonadati</taxon>
        <taxon>Pseudomonadota</taxon>
        <taxon>Alphaproteobacteria</taxon>
        <taxon>Micropepsales</taxon>
        <taxon>Micropepsaceae</taxon>
        <taxon>Rhizomicrobium</taxon>
    </lineage>
</organism>
<dbReference type="SUPFAM" id="SSF46785">
    <property type="entry name" value="Winged helix' DNA-binding domain"/>
    <property type="match status" value="1"/>
</dbReference>
<dbReference type="HAMAP" id="MF_00081">
    <property type="entry name" value="HrcA"/>
    <property type="match status" value="1"/>
</dbReference>
<dbReference type="EMBL" id="JAASRM010000001">
    <property type="protein sequence ID" value="NIK88163.1"/>
    <property type="molecule type" value="Genomic_DNA"/>
</dbReference>
<dbReference type="InterPro" id="IPR029016">
    <property type="entry name" value="GAF-like_dom_sf"/>
</dbReference>
<dbReference type="SUPFAM" id="SSF55781">
    <property type="entry name" value="GAF domain-like"/>
    <property type="match status" value="1"/>
</dbReference>
<dbReference type="Gene3D" id="3.30.390.60">
    <property type="entry name" value="Heat-inducible transcription repressor hrca homolog, domain 3"/>
    <property type="match status" value="1"/>
</dbReference>
<evidence type="ECO:0000256" key="3">
    <source>
        <dbReference type="ARBA" id="ARBA00023016"/>
    </source>
</evidence>
<dbReference type="AlphaFoldDB" id="A0A846MXZ6"/>
<comment type="function">
    <text evidence="5">Negative regulator of class I heat shock genes (grpE-dnaK-dnaJ and groELS operons). Prevents heat-shock induction of these operons.</text>
</comment>
<keyword evidence="4 5" id="KW-0804">Transcription</keyword>
<dbReference type="PANTHER" id="PTHR34824:SF1">
    <property type="entry name" value="HEAT-INDUCIBLE TRANSCRIPTION REPRESSOR HRCA"/>
    <property type="match status" value="1"/>
</dbReference>
<keyword evidence="1 5" id="KW-0678">Repressor</keyword>
<dbReference type="InterPro" id="IPR036388">
    <property type="entry name" value="WH-like_DNA-bd_sf"/>
</dbReference>
<dbReference type="Proteomes" id="UP000570514">
    <property type="component" value="Unassembled WGS sequence"/>
</dbReference>
<evidence type="ECO:0000256" key="1">
    <source>
        <dbReference type="ARBA" id="ARBA00022491"/>
    </source>
</evidence>